<evidence type="ECO:0000256" key="3">
    <source>
        <dbReference type="ARBA" id="ARBA00022475"/>
    </source>
</evidence>
<name>A0A179INJ1_HYDSH</name>
<keyword evidence="3" id="KW-1003">Cell membrane</keyword>
<keyword evidence="10" id="KW-1185">Reference proteome</keyword>
<feature type="transmembrane region" description="Helical" evidence="7">
    <location>
        <begin position="248"/>
        <end position="266"/>
    </location>
</feature>
<comment type="caution">
    <text evidence="8">The sequence shown here is derived from an EMBL/GenBank/DDBJ whole genome shotgun (WGS) entry which is preliminary data.</text>
</comment>
<dbReference type="AlphaFoldDB" id="A0A179INJ1"/>
<dbReference type="OrthoDB" id="148377at2"/>
<evidence type="ECO:0000256" key="2">
    <source>
        <dbReference type="ARBA" id="ARBA00022448"/>
    </source>
</evidence>
<dbReference type="GO" id="GO:0016020">
    <property type="term" value="C:membrane"/>
    <property type="evidence" value="ECO:0007669"/>
    <property type="project" value="UniProtKB-SubCell"/>
</dbReference>
<feature type="transmembrane region" description="Helical" evidence="7">
    <location>
        <begin position="94"/>
        <end position="116"/>
    </location>
</feature>
<dbReference type="PANTHER" id="PTHR36838:SF1">
    <property type="entry name" value="SLR1864 PROTEIN"/>
    <property type="match status" value="1"/>
</dbReference>
<dbReference type="Proteomes" id="UP000243024">
    <property type="component" value="Unassembled WGS sequence"/>
</dbReference>
<evidence type="ECO:0000256" key="4">
    <source>
        <dbReference type="ARBA" id="ARBA00022692"/>
    </source>
</evidence>
<comment type="subcellular location">
    <subcellularLocation>
        <location evidence="1">Membrane</location>
        <topology evidence="1">Multi-pass membrane protein</topology>
    </subcellularLocation>
</comment>
<reference evidence="9 11" key="2">
    <citation type="submission" date="2017-08" db="EMBL/GenBank/DDBJ databases">
        <title>Burning lignite coal seam in the remote Altai Mountains harbors a hydrogen-driven thermophilic microbial community.</title>
        <authorList>
            <person name="Kadnikov V.V."/>
            <person name="Mardanov A.V."/>
            <person name="Ivasenko D."/>
            <person name="Beletsky A.V."/>
            <person name="Karnachuk O.V."/>
            <person name="Ravin N.V."/>
        </authorList>
    </citation>
    <scope>NUCLEOTIDE SEQUENCE [LARGE SCALE GENOMIC DNA]</scope>
    <source>
        <strain evidence="9">AL33</strain>
    </source>
</reference>
<dbReference type="STRING" id="1484.SA87_01505"/>
<organism evidence="8 10">
    <name type="scientific">Hydrogenibacillus schlegelii</name>
    <name type="common">Bacillus schlegelii</name>
    <dbReference type="NCBI Taxonomy" id="1484"/>
    <lineage>
        <taxon>Bacteria</taxon>
        <taxon>Bacillati</taxon>
        <taxon>Bacillota</taxon>
        <taxon>Bacilli</taxon>
        <taxon>Bacillales</taxon>
        <taxon>Bacillales Family X. Incertae Sedis</taxon>
        <taxon>Hydrogenibacillus</taxon>
    </lineage>
</organism>
<proteinExistence type="predicted"/>
<feature type="transmembrane region" description="Helical" evidence="7">
    <location>
        <begin position="156"/>
        <end position="176"/>
    </location>
</feature>
<evidence type="ECO:0000313" key="10">
    <source>
        <dbReference type="Proteomes" id="UP000243024"/>
    </source>
</evidence>
<sequence>MLQLFWNVVLPVLVIVAAGYAYRRAYAVDTVALARFSSQLLSPFLIFAYLAKSPIPVDLAGAMALALLLFTALLAAITVALFRLFRLEALLRPALMTTLFPNTGNYGLPLILFAYGDGAFSLAIFVVVLNFILMYTVGIALAAGRGTSWPATIRQILALPTTVATGLGLIFGLFHLPLPDALYQPIRLVGDAMVPVALLILGMQLAEARPAAYARATALASAIRLVLSPVVMAAVVFALGLSPLPAKVLIVQNATSAAVIMTMMAAEYRVQPDYVASVTLVTTLLSFFSLTAVLYAVELVF</sequence>
<dbReference type="EMBL" id="JXBB01000060">
    <property type="protein sequence ID" value="OAR03432.1"/>
    <property type="molecule type" value="Genomic_DNA"/>
</dbReference>
<keyword evidence="6 7" id="KW-0472">Membrane</keyword>
<feature type="transmembrane region" description="Helical" evidence="7">
    <location>
        <begin position="278"/>
        <end position="297"/>
    </location>
</feature>
<keyword evidence="2" id="KW-0813">Transport</keyword>
<dbReference type="InterPro" id="IPR004776">
    <property type="entry name" value="Mem_transp_PIN-like"/>
</dbReference>
<dbReference type="GO" id="GO:0055085">
    <property type="term" value="P:transmembrane transport"/>
    <property type="evidence" value="ECO:0007669"/>
    <property type="project" value="InterPro"/>
</dbReference>
<evidence type="ECO:0000313" key="8">
    <source>
        <dbReference type="EMBL" id="OAR03432.1"/>
    </source>
</evidence>
<feature type="transmembrane region" description="Helical" evidence="7">
    <location>
        <begin position="188"/>
        <end position="206"/>
    </location>
</feature>
<keyword evidence="4 7" id="KW-0812">Transmembrane</keyword>
<evidence type="ECO:0000313" key="9">
    <source>
        <dbReference type="EMBL" id="PTQ53940.1"/>
    </source>
</evidence>
<evidence type="ECO:0000256" key="6">
    <source>
        <dbReference type="ARBA" id="ARBA00023136"/>
    </source>
</evidence>
<evidence type="ECO:0000313" key="11">
    <source>
        <dbReference type="Proteomes" id="UP000244180"/>
    </source>
</evidence>
<keyword evidence="5 7" id="KW-1133">Transmembrane helix</keyword>
<dbReference type="RefSeq" id="WP_066203189.1">
    <property type="nucleotide sequence ID" value="NZ_CBCSAS010000026.1"/>
</dbReference>
<dbReference type="Pfam" id="PF03547">
    <property type="entry name" value="Mem_trans"/>
    <property type="match status" value="2"/>
</dbReference>
<dbReference type="Proteomes" id="UP000244180">
    <property type="component" value="Unassembled WGS sequence"/>
</dbReference>
<evidence type="ECO:0008006" key="12">
    <source>
        <dbReference type="Google" id="ProtNLM"/>
    </source>
</evidence>
<evidence type="ECO:0000256" key="5">
    <source>
        <dbReference type="ARBA" id="ARBA00022989"/>
    </source>
</evidence>
<dbReference type="PANTHER" id="PTHR36838">
    <property type="entry name" value="AUXIN EFFLUX CARRIER FAMILY PROTEIN"/>
    <property type="match status" value="1"/>
</dbReference>
<feature type="transmembrane region" description="Helical" evidence="7">
    <location>
        <begin position="218"/>
        <end position="242"/>
    </location>
</feature>
<evidence type="ECO:0000256" key="1">
    <source>
        <dbReference type="ARBA" id="ARBA00004141"/>
    </source>
</evidence>
<gene>
    <name evidence="9" type="ORF">HSCHL_1093</name>
    <name evidence="8" type="ORF">SA87_01505</name>
</gene>
<accession>A0A179INJ1</accession>
<dbReference type="EMBL" id="PEBV01000008">
    <property type="protein sequence ID" value="PTQ53940.1"/>
    <property type="molecule type" value="Genomic_DNA"/>
</dbReference>
<evidence type="ECO:0000256" key="7">
    <source>
        <dbReference type="SAM" id="Phobius"/>
    </source>
</evidence>
<protein>
    <recommendedName>
        <fullName evidence="12">Transporter</fullName>
    </recommendedName>
</protein>
<feature type="transmembrane region" description="Helical" evidence="7">
    <location>
        <begin position="6"/>
        <end position="23"/>
    </location>
</feature>
<feature type="transmembrane region" description="Helical" evidence="7">
    <location>
        <begin position="62"/>
        <end position="82"/>
    </location>
</feature>
<feature type="transmembrane region" description="Helical" evidence="7">
    <location>
        <begin position="30"/>
        <end position="50"/>
    </location>
</feature>
<feature type="transmembrane region" description="Helical" evidence="7">
    <location>
        <begin position="122"/>
        <end position="144"/>
    </location>
</feature>
<reference evidence="8 10" key="1">
    <citation type="submission" date="2015-09" db="EMBL/GenBank/DDBJ databases">
        <title>Draft genome sequence of Hydrogenibacillus schlegelii DSM 2000.</title>
        <authorList>
            <person name="Hemp J."/>
        </authorList>
    </citation>
    <scope>NUCLEOTIDE SEQUENCE [LARGE SCALE GENOMIC DNA]</scope>
    <source>
        <strain evidence="8 10">MA 48</strain>
    </source>
</reference>